<dbReference type="Pfam" id="PF00496">
    <property type="entry name" value="SBP_bac_5"/>
    <property type="match status" value="1"/>
</dbReference>
<protein>
    <submittedName>
        <fullName evidence="6">Peptide ABC transporter substrate-binding protein</fullName>
    </submittedName>
</protein>
<sequence>MKKLSLLTCFLLLFTIISACSSGNSAKESGTSAEADQKPVYGGTLTIADLNDAKGLDPHKETSAQSFHYIENMYDTLFRYKDGKYGVIDKDLVNDYTISKDGKTYTLHLHDNVKFHNGDPLTSADVKYSIERIIKMGVRAQQFDAVKSIDTPDKTTVVITLKQAVAPFLTFLANPMNAIVNKTIVEKNGGKLDQADAGSGPFTLVSWKKDQEMVLKKNKSYFKKGLPYLDKVVFKAIPDSTARSTAIRNKELNIDLQLTAKDKMLLDHASGVTVKSVTGTYWEYIGLNVTKGPLKKKEVRDAISWAVDRNALNKQVKFGQATPLTGGPIPPGHAYDAKLDTFSKRDTAKAKQLLADAGYPDGFSITLKVGQNQDQVDAAQVIKDQLKAVGINVKIEQQEDSVFFNALGKKQFEMTIVGWVGFVDPDEFFYNIFHTGGAYNQQGYTNKEVDKLLEEGRVTMDEAKRKQIYDHAQKLIVEDAPMVFLYANKQSTAMTNTVHGFDVNPTVTTKSLESTWLSK</sequence>
<evidence type="ECO:0000256" key="3">
    <source>
        <dbReference type="ARBA" id="ARBA00022729"/>
    </source>
</evidence>
<keyword evidence="3 4" id="KW-0732">Signal</keyword>
<evidence type="ECO:0000256" key="4">
    <source>
        <dbReference type="SAM" id="SignalP"/>
    </source>
</evidence>
<dbReference type="Gene3D" id="3.40.190.10">
    <property type="entry name" value="Periplasmic binding protein-like II"/>
    <property type="match status" value="1"/>
</dbReference>
<organism evidence="6 7">
    <name type="scientific">Sporolactobacillus inulinus CASD</name>
    <dbReference type="NCBI Taxonomy" id="1069536"/>
    <lineage>
        <taxon>Bacteria</taxon>
        <taxon>Bacillati</taxon>
        <taxon>Bacillota</taxon>
        <taxon>Bacilli</taxon>
        <taxon>Bacillales</taxon>
        <taxon>Sporolactobacillaceae</taxon>
        <taxon>Sporolactobacillus</taxon>
    </lineage>
</organism>
<dbReference type="PIRSF" id="PIRSF002741">
    <property type="entry name" value="MppA"/>
    <property type="match status" value="1"/>
</dbReference>
<evidence type="ECO:0000313" key="6">
    <source>
        <dbReference type="EMBL" id="KLI03884.1"/>
    </source>
</evidence>
<dbReference type="GO" id="GO:0042597">
    <property type="term" value="C:periplasmic space"/>
    <property type="evidence" value="ECO:0007669"/>
    <property type="project" value="UniProtKB-ARBA"/>
</dbReference>
<dbReference type="AlphaFoldDB" id="A0A0U1QSV0"/>
<dbReference type="InterPro" id="IPR039424">
    <property type="entry name" value="SBP_5"/>
</dbReference>
<dbReference type="RefSeq" id="WP_010023120.1">
    <property type="nucleotide sequence ID" value="NZ_AFVQ02000006.1"/>
</dbReference>
<dbReference type="PANTHER" id="PTHR30290">
    <property type="entry name" value="PERIPLASMIC BINDING COMPONENT OF ABC TRANSPORTER"/>
    <property type="match status" value="1"/>
</dbReference>
<dbReference type="Gene3D" id="3.90.76.10">
    <property type="entry name" value="Dipeptide-binding Protein, Domain 1"/>
    <property type="match status" value="1"/>
</dbReference>
<feature type="chain" id="PRO_5038588683" evidence="4">
    <location>
        <begin position="20"/>
        <end position="519"/>
    </location>
</feature>
<dbReference type="InterPro" id="IPR000914">
    <property type="entry name" value="SBP_5_dom"/>
</dbReference>
<dbReference type="Gene3D" id="3.10.105.10">
    <property type="entry name" value="Dipeptide-binding Protein, Domain 3"/>
    <property type="match status" value="1"/>
</dbReference>
<keyword evidence="2" id="KW-0813">Transport</keyword>
<gene>
    <name evidence="6" type="ORF">SINU_00545</name>
</gene>
<dbReference type="PANTHER" id="PTHR30290:SF9">
    <property type="entry name" value="OLIGOPEPTIDE-BINDING PROTEIN APPA"/>
    <property type="match status" value="1"/>
</dbReference>
<evidence type="ECO:0000256" key="2">
    <source>
        <dbReference type="ARBA" id="ARBA00022448"/>
    </source>
</evidence>
<dbReference type="STRING" id="1069536.SINU_00545"/>
<dbReference type="EMBL" id="AFVQ02000006">
    <property type="protein sequence ID" value="KLI03884.1"/>
    <property type="molecule type" value="Genomic_DNA"/>
</dbReference>
<dbReference type="InterPro" id="IPR030678">
    <property type="entry name" value="Peptide/Ni-bd"/>
</dbReference>
<accession>A0A0U1QSV0</accession>
<comment type="caution">
    <text evidence="6">The sequence shown here is derived from an EMBL/GenBank/DDBJ whole genome shotgun (WGS) entry which is preliminary data.</text>
</comment>
<proteinExistence type="inferred from homology"/>
<dbReference type="GO" id="GO:0015833">
    <property type="term" value="P:peptide transport"/>
    <property type="evidence" value="ECO:0007669"/>
    <property type="project" value="TreeGrafter"/>
</dbReference>
<evidence type="ECO:0000259" key="5">
    <source>
        <dbReference type="Pfam" id="PF00496"/>
    </source>
</evidence>
<evidence type="ECO:0000313" key="7">
    <source>
        <dbReference type="Proteomes" id="UP000035553"/>
    </source>
</evidence>
<dbReference type="PROSITE" id="PS51257">
    <property type="entry name" value="PROKAR_LIPOPROTEIN"/>
    <property type="match status" value="1"/>
</dbReference>
<dbReference type="Proteomes" id="UP000035553">
    <property type="component" value="Unassembled WGS sequence"/>
</dbReference>
<dbReference type="GO" id="GO:0043190">
    <property type="term" value="C:ATP-binding cassette (ABC) transporter complex"/>
    <property type="evidence" value="ECO:0007669"/>
    <property type="project" value="InterPro"/>
</dbReference>
<evidence type="ECO:0000256" key="1">
    <source>
        <dbReference type="ARBA" id="ARBA00005695"/>
    </source>
</evidence>
<dbReference type="OrthoDB" id="9796817at2"/>
<dbReference type="SUPFAM" id="SSF53850">
    <property type="entry name" value="Periplasmic binding protein-like II"/>
    <property type="match status" value="1"/>
</dbReference>
<feature type="domain" description="Solute-binding protein family 5" evidence="5">
    <location>
        <begin position="91"/>
        <end position="439"/>
    </location>
</feature>
<comment type="similarity">
    <text evidence="1">Belongs to the bacterial solute-binding protein 5 family.</text>
</comment>
<keyword evidence="7" id="KW-1185">Reference proteome</keyword>
<reference evidence="6 7" key="1">
    <citation type="journal article" date="2011" name="J. Bacteriol.">
        <title>Draft genome sequence of Sporolactobacillus inulinus strain CASD, an efficient D-lactic acid-producing bacterium with high-concentration lactate tolerance capability.</title>
        <authorList>
            <person name="Yu B."/>
            <person name="Su F."/>
            <person name="Wang L."/>
            <person name="Xu K."/>
            <person name="Zhao B."/>
            <person name="Xu P."/>
        </authorList>
    </citation>
    <scope>NUCLEOTIDE SEQUENCE [LARGE SCALE GENOMIC DNA]</scope>
    <source>
        <strain evidence="6 7">CASD</strain>
    </source>
</reference>
<name>A0A0U1QSV0_9BACL</name>
<dbReference type="GO" id="GO:1904680">
    <property type="term" value="F:peptide transmembrane transporter activity"/>
    <property type="evidence" value="ECO:0007669"/>
    <property type="project" value="TreeGrafter"/>
</dbReference>
<feature type="signal peptide" evidence="4">
    <location>
        <begin position="1"/>
        <end position="19"/>
    </location>
</feature>